<dbReference type="InterPro" id="IPR052720">
    <property type="entry name" value="Glycosyl_hydrolase_97"/>
</dbReference>
<keyword evidence="6" id="KW-0732">Signal</keyword>
<evidence type="ECO:0000313" key="10">
    <source>
        <dbReference type="EMBL" id="MBB6502777.1"/>
    </source>
</evidence>
<evidence type="ECO:0000256" key="1">
    <source>
        <dbReference type="ARBA" id="ARBA00001913"/>
    </source>
</evidence>
<dbReference type="Pfam" id="PF14508">
    <property type="entry name" value="GH97_N"/>
    <property type="match status" value="1"/>
</dbReference>
<feature type="domain" description="Glycosyl-hydrolase 97 catalytic" evidence="7">
    <location>
        <begin position="307"/>
        <end position="460"/>
    </location>
</feature>
<comment type="subunit">
    <text evidence="2">Monomer.</text>
</comment>
<sequence length="657" mass="74500">MMTKIIQILCFTLLIHTAAFAKDYLLSSPDKKITIKVSVAKSITWSVIKDQEILINPSAMSMILKDGRNPGIVPHVSKTITKSVNQNITAIIPVRNKVIPEVYNELKLVMKGGYTIEYRAYNDGVAYRFVTEMGPQPIEVNFEEVVFNFNENCRIYLPKEDNPELQSHYEADFQSMNLADIPAEKYGYLPLYVASPAGTKMVITESDLHDYPNLFLFGTNGNTLTGRFPKVILESKRKENSDRAELIVKKADYHAKTSGNRTFPWRTVIISPDDKGLLENEMVYKLSSPNILKNTAWIKPGKVSWDWWNDNNIYGVNFKSGINTDTYKYYVDFASAYGLEYIILDEGWSRSTTDLLAPNPQLDIEGLVKYAAAKNVGVILWALWKPLDQQMDAILDQYVRWGVKGIKVDFMARADQYMVNFYERAAQATAKRKLLLDLHGAYKPVGLNREYPNVLNFEGVRGMENNKWEETITPVHNTTLPFTRMVAGPMDYTPGAMLNSNKDEFHISMTSPMSRGTRAHQASMYVIYDSPLQMLCDNPSNYLREPVYTHYIARFPTTWDKTIALEGKIAAYAVVARKNGNNWYIGGMTNWDARSFDIPLTFLEGKKYKIDILKDGINVDKHAADYQIINKEISKGENLHIDMAAGGGFTAILTPIG</sequence>
<dbReference type="Gene3D" id="2.60.40.1180">
    <property type="entry name" value="Golgi alpha-mannosidase II"/>
    <property type="match status" value="1"/>
</dbReference>
<evidence type="ECO:0000256" key="4">
    <source>
        <dbReference type="ARBA" id="ARBA00022837"/>
    </source>
</evidence>
<dbReference type="GO" id="GO:0030246">
    <property type="term" value="F:carbohydrate binding"/>
    <property type="evidence" value="ECO:0007669"/>
    <property type="project" value="InterPro"/>
</dbReference>
<evidence type="ECO:0000259" key="9">
    <source>
        <dbReference type="Pfam" id="PF14509"/>
    </source>
</evidence>
<dbReference type="PANTHER" id="PTHR35803">
    <property type="entry name" value="GLUCAN 1,4-ALPHA-GLUCOSIDASE SUSB-RELATED"/>
    <property type="match status" value="1"/>
</dbReference>
<dbReference type="PANTHER" id="PTHR35803:SF2">
    <property type="entry name" value="RETAINING ALPHA-GALACTOSIDASE"/>
    <property type="match status" value="1"/>
</dbReference>
<dbReference type="RefSeq" id="WP_184629018.1">
    <property type="nucleotide sequence ID" value="NZ_JACHCC010000015.1"/>
</dbReference>
<evidence type="ECO:0000259" key="8">
    <source>
        <dbReference type="Pfam" id="PF14508"/>
    </source>
</evidence>
<dbReference type="Gene3D" id="2.70.98.10">
    <property type="match status" value="1"/>
</dbReference>
<evidence type="ECO:0000256" key="2">
    <source>
        <dbReference type="ARBA" id="ARBA00011245"/>
    </source>
</evidence>
<evidence type="ECO:0000256" key="6">
    <source>
        <dbReference type="SAM" id="SignalP"/>
    </source>
</evidence>
<comment type="cofactor">
    <cofactor evidence="1">
        <name>Ca(2+)</name>
        <dbReference type="ChEBI" id="CHEBI:29108"/>
    </cofactor>
</comment>
<evidence type="ECO:0000256" key="3">
    <source>
        <dbReference type="ARBA" id="ARBA00022801"/>
    </source>
</evidence>
<dbReference type="InterPro" id="IPR029486">
    <property type="entry name" value="GH97_N"/>
</dbReference>
<dbReference type="EMBL" id="JACHCC010000015">
    <property type="protein sequence ID" value="MBB6502777.1"/>
    <property type="molecule type" value="Genomic_DNA"/>
</dbReference>
<evidence type="ECO:0000313" key="11">
    <source>
        <dbReference type="Proteomes" id="UP000521017"/>
    </source>
</evidence>
<reference evidence="10 11" key="1">
    <citation type="submission" date="2020-08" db="EMBL/GenBank/DDBJ databases">
        <title>Genomic Encyclopedia of Type Strains, Phase IV (KMG-V): Genome sequencing to study the core and pangenomes of soil and plant-associated prokaryotes.</title>
        <authorList>
            <person name="Whitman W."/>
        </authorList>
    </citation>
    <scope>NUCLEOTIDE SEQUENCE [LARGE SCALE GENOMIC DNA]</scope>
    <source>
        <strain evidence="10 11">M2T3</strain>
    </source>
</reference>
<dbReference type="Pfam" id="PF10566">
    <property type="entry name" value="Glyco_hydro_97"/>
    <property type="match status" value="1"/>
</dbReference>
<dbReference type="AlphaFoldDB" id="A0A7X0J9J8"/>
<evidence type="ECO:0000259" key="7">
    <source>
        <dbReference type="Pfam" id="PF10566"/>
    </source>
</evidence>
<dbReference type="InterPro" id="IPR014718">
    <property type="entry name" value="GH-type_carb-bd"/>
</dbReference>
<feature type="signal peptide" evidence="6">
    <location>
        <begin position="1"/>
        <end position="21"/>
    </location>
</feature>
<feature type="domain" description="Glycosyl-hydrolase 97 C-terminal oligomerisation" evidence="9">
    <location>
        <begin position="558"/>
        <end position="653"/>
    </location>
</feature>
<dbReference type="InterPro" id="IPR013785">
    <property type="entry name" value="Aldolase_TIM"/>
</dbReference>
<keyword evidence="3 10" id="KW-0378">Hydrolase</keyword>
<dbReference type="GO" id="GO:0004558">
    <property type="term" value="F:alpha-1,4-glucosidase activity"/>
    <property type="evidence" value="ECO:0007669"/>
    <property type="project" value="UniProtKB-EC"/>
</dbReference>
<proteinExistence type="predicted"/>
<dbReference type="SUPFAM" id="SSF51445">
    <property type="entry name" value="(Trans)glycosidases"/>
    <property type="match status" value="1"/>
</dbReference>
<accession>A0A7X0J9J8</accession>
<dbReference type="InterPro" id="IPR013780">
    <property type="entry name" value="Glyco_hydro_b"/>
</dbReference>
<keyword evidence="5 10" id="KW-0326">Glycosidase</keyword>
<feature type="domain" description="Glycosyl-hydrolase 97 N-terminal" evidence="8">
    <location>
        <begin position="26"/>
        <end position="289"/>
    </location>
</feature>
<gene>
    <name evidence="10" type="ORF">HDF25_004960</name>
</gene>
<dbReference type="InterPro" id="IPR019563">
    <property type="entry name" value="GH97_catalytic"/>
</dbReference>
<organism evidence="10 11">
    <name type="scientific">Pedobacter cryoconitis</name>
    <dbReference type="NCBI Taxonomy" id="188932"/>
    <lineage>
        <taxon>Bacteria</taxon>
        <taxon>Pseudomonadati</taxon>
        <taxon>Bacteroidota</taxon>
        <taxon>Sphingobacteriia</taxon>
        <taxon>Sphingobacteriales</taxon>
        <taxon>Sphingobacteriaceae</taxon>
        <taxon>Pedobacter</taxon>
    </lineage>
</organism>
<dbReference type="Gene3D" id="3.20.20.70">
    <property type="entry name" value="Aldolase class I"/>
    <property type="match status" value="1"/>
</dbReference>
<dbReference type="InterPro" id="IPR017853">
    <property type="entry name" value="GH"/>
</dbReference>
<evidence type="ECO:0000256" key="5">
    <source>
        <dbReference type="ARBA" id="ARBA00023295"/>
    </source>
</evidence>
<name>A0A7X0J9J8_9SPHI</name>
<comment type="caution">
    <text evidence="10">The sequence shown here is derived from an EMBL/GenBank/DDBJ whole genome shotgun (WGS) entry which is preliminary data.</text>
</comment>
<dbReference type="EC" id="3.2.1.20" evidence="10"/>
<keyword evidence="4" id="KW-0106">Calcium</keyword>
<dbReference type="Pfam" id="PF14509">
    <property type="entry name" value="GH97_C"/>
    <property type="match status" value="1"/>
</dbReference>
<dbReference type="InterPro" id="IPR029483">
    <property type="entry name" value="GH97_C"/>
</dbReference>
<feature type="chain" id="PRO_5030950313" evidence="6">
    <location>
        <begin position="22"/>
        <end position="657"/>
    </location>
</feature>
<protein>
    <submittedName>
        <fullName evidence="10">Alpha-glucosidase</fullName>
        <ecNumber evidence="10">3.2.1.20</ecNumber>
    </submittedName>
</protein>
<dbReference type="Proteomes" id="UP000521017">
    <property type="component" value="Unassembled WGS sequence"/>
</dbReference>